<comment type="caution">
    <text evidence="3">The sequence shown here is derived from an EMBL/GenBank/DDBJ whole genome shotgun (WGS) entry which is preliminary data.</text>
</comment>
<keyword evidence="4" id="KW-1185">Reference proteome</keyword>
<dbReference type="AlphaFoldDB" id="A0A2H9TK34"/>
<dbReference type="PANTHER" id="PTHR10026">
    <property type="entry name" value="CYCLIN"/>
    <property type="match status" value="1"/>
</dbReference>
<protein>
    <recommendedName>
        <fullName evidence="2">Cyclin-like domain-containing protein</fullName>
    </recommendedName>
</protein>
<proteinExistence type="inferred from homology"/>
<feature type="domain" description="Cyclin-like" evidence="2">
    <location>
        <begin position="32"/>
        <end position="128"/>
    </location>
</feature>
<dbReference type="GO" id="GO:0016538">
    <property type="term" value="F:cyclin-dependent protein serine/threonine kinase regulator activity"/>
    <property type="evidence" value="ECO:0007669"/>
    <property type="project" value="InterPro"/>
</dbReference>
<dbReference type="InterPro" id="IPR013763">
    <property type="entry name" value="Cyclin-like_dom"/>
</dbReference>
<evidence type="ECO:0000259" key="2">
    <source>
        <dbReference type="SMART" id="SM00385"/>
    </source>
</evidence>
<evidence type="ECO:0000313" key="4">
    <source>
        <dbReference type="Proteomes" id="UP000240830"/>
    </source>
</evidence>
<dbReference type="OrthoDB" id="25002at2759"/>
<dbReference type="SUPFAM" id="SSF47954">
    <property type="entry name" value="Cyclin-like"/>
    <property type="match status" value="2"/>
</dbReference>
<dbReference type="InterPro" id="IPR043198">
    <property type="entry name" value="Cyclin/Ssn8"/>
</dbReference>
<dbReference type="Proteomes" id="UP000240830">
    <property type="component" value="Unassembled WGS sequence"/>
</dbReference>
<feature type="domain" description="Cyclin-like" evidence="2">
    <location>
        <begin position="141"/>
        <end position="223"/>
    </location>
</feature>
<gene>
    <name evidence="3" type="ORF">PSACC_02093</name>
</gene>
<evidence type="ECO:0000256" key="1">
    <source>
        <dbReference type="RuleBase" id="RU000383"/>
    </source>
</evidence>
<dbReference type="Gene3D" id="1.10.472.10">
    <property type="entry name" value="Cyclin-like"/>
    <property type="match status" value="2"/>
</dbReference>
<dbReference type="InterPro" id="IPR036915">
    <property type="entry name" value="Cyclin-like_sf"/>
</dbReference>
<dbReference type="Pfam" id="PF00134">
    <property type="entry name" value="Cyclin_N"/>
    <property type="match status" value="1"/>
</dbReference>
<dbReference type="EMBL" id="MTSL01000142">
    <property type="protein sequence ID" value="PJF18095.1"/>
    <property type="molecule type" value="Genomic_DNA"/>
</dbReference>
<organism evidence="3 4">
    <name type="scientific">Paramicrosporidium saccamoebae</name>
    <dbReference type="NCBI Taxonomy" id="1246581"/>
    <lineage>
        <taxon>Eukaryota</taxon>
        <taxon>Fungi</taxon>
        <taxon>Fungi incertae sedis</taxon>
        <taxon>Cryptomycota</taxon>
        <taxon>Cryptomycota incertae sedis</taxon>
        <taxon>Paramicrosporidium</taxon>
    </lineage>
</organism>
<reference evidence="3 4" key="1">
    <citation type="submission" date="2016-10" db="EMBL/GenBank/DDBJ databases">
        <title>The genome of Paramicrosporidium saccamoebae is the missing link in understanding Cryptomycota and Microsporidia evolution.</title>
        <authorList>
            <person name="Quandt C.A."/>
            <person name="Beaudet D."/>
            <person name="Corsaro D."/>
            <person name="Michel R."/>
            <person name="Corradi N."/>
            <person name="James T."/>
        </authorList>
    </citation>
    <scope>NUCLEOTIDE SEQUENCE [LARGE SCALE GENOMIC DNA]</scope>
    <source>
        <strain evidence="3 4">KSL3</strain>
    </source>
</reference>
<name>A0A2H9TK34_9FUNG</name>
<dbReference type="STRING" id="1246581.A0A2H9TK34"/>
<accession>A0A2H9TK34</accession>
<evidence type="ECO:0000313" key="3">
    <source>
        <dbReference type="EMBL" id="PJF18095.1"/>
    </source>
</evidence>
<sequence length="228" mass="26431">MWPFDTSAWYLRPVSVLEECKDFEQQRHEACDFIAKVARRLNFPYRTIASAQLYFHLFFSLHPHTDYPSMDIALTTLLVASKAEETFQRIQQILVAAYRTLNPQAEGKVRIIEEHRVRVTQYEHLVLEAIDYNFAVRHAHEVLARIGAELDLTSESMSSAFRFCKDCYYTPIVLCYPPEFIAAAAIIWMRTAEGSKTEEMRVLEKLVGSSQEKILKIIDFVKQSNKAM</sequence>
<dbReference type="GO" id="GO:0006357">
    <property type="term" value="P:regulation of transcription by RNA polymerase II"/>
    <property type="evidence" value="ECO:0007669"/>
    <property type="project" value="InterPro"/>
</dbReference>
<dbReference type="InterPro" id="IPR006671">
    <property type="entry name" value="Cyclin_N"/>
</dbReference>
<keyword evidence="1" id="KW-0195">Cyclin</keyword>
<dbReference type="SMART" id="SM00385">
    <property type="entry name" value="CYCLIN"/>
    <property type="match status" value="2"/>
</dbReference>
<dbReference type="PIRSF" id="PIRSF028758">
    <property type="entry name" value="Cyclin, C/H/G types"/>
    <property type="match status" value="1"/>
</dbReference>
<comment type="similarity">
    <text evidence="1">Belongs to the cyclin family.</text>
</comment>